<sequence>MAYALRFRTIDSIVASVEAHSMPHNVHADYLCREAKIVGDILKDDMIADEQQSYGAWNEHVENSKLGGSARYLDAAERFWRFVARTYRDVAARREAEVVRPPPAAAPQPPPPASSANIVPSPELQPRQPHGTQPAIPSIGQMHGPSAWYYRPRYAMVTYVPGLVAGWAAIQPPYFPMCYQQWPR</sequence>
<feature type="region of interest" description="Disordered" evidence="1">
    <location>
        <begin position="98"/>
        <end position="139"/>
    </location>
</feature>
<evidence type="ECO:0000256" key="1">
    <source>
        <dbReference type="SAM" id="MobiDB-lite"/>
    </source>
</evidence>
<feature type="compositionally biased region" description="Pro residues" evidence="1">
    <location>
        <begin position="100"/>
        <end position="113"/>
    </location>
</feature>
<dbReference type="EMBL" id="SEKV01000197">
    <property type="protein sequence ID" value="TFY61699.1"/>
    <property type="molecule type" value="Genomic_DNA"/>
</dbReference>
<protein>
    <submittedName>
        <fullName evidence="2">Uncharacterized protein</fullName>
    </submittedName>
</protein>
<proteinExistence type="predicted"/>
<reference evidence="2 3" key="1">
    <citation type="submission" date="2019-01" db="EMBL/GenBank/DDBJ databases">
        <title>Genome sequencing of the rare red list fungi Fomitopsis rosea.</title>
        <authorList>
            <person name="Buettner E."/>
            <person name="Kellner H."/>
        </authorList>
    </citation>
    <scope>NUCLEOTIDE SEQUENCE [LARGE SCALE GENOMIC DNA]</scope>
    <source>
        <strain evidence="2 3">DSM 105464</strain>
    </source>
</reference>
<organism evidence="2 3">
    <name type="scientific">Rhodofomes roseus</name>
    <dbReference type="NCBI Taxonomy" id="34475"/>
    <lineage>
        <taxon>Eukaryota</taxon>
        <taxon>Fungi</taxon>
        <taxon>Dikarya</taxon>
        <taxon>Basidiomycota</taxon>
        <taxon>Agaricomycotina</taxon>
        <taxon>Agaricomycetes</taxon>
        <taxon>Polyporales</taxon>
        <taxon>Rhodofomes</taxon>
    </lineage>
</organism>
<comment type="caution">
    <text evidence="2">The sequence shown here is derived from an EMBL/GenBank/DDBJ whole genome shotgun (WGS) entry which is preliminary data.</text>
</comment>
<evidence type="ECO:0000313" key="2">
    <source>
        <dbReference type="EMBL" id="TFY61699.1"/>
    </source>
</evidence>
<dbReference type="AlphaFoldDB" id="A0A4Y9YL74"/>
<evidence type="ECO:0000313" key="3">
    <source>
        <dbReference type="Proteomes" id="UP000298390"/>
    </source>
</evidence>
<gene>
    <name evidence="2" type="ORF">EVJ58_g4355</name>
</gene>
<dbReference type="Proteomes" id="UP000298390">
    <property type="component" value="Unassembled WGS sequence"/>
</dbReference>
<accession>A0A4Y9YL74</accession>
<name>A0A4Y9YL74_9APHY</name>